<evidence type="ECO:0000256" key="3">
    <source>
        <dbReference type="PIRSR" id="PIRSR039026-2"/>
    </source>
</evidence>
<dbReference type="InterPro" id="IPR018389">
    <property type="entry name" value="DctP_fam"/>
</dbReference>
<keyword evidence="1" id="KW-0732">Signal</keyword>
<keyword evidence="5" id="KW-1185">Reference proteome</keyword>
<comment type="caution">
    <text evidence="4">The sequence shown here is derived from an EMBL/GenBank/DDBJ whole genome shotgun (WGS) entry which is preliminary data.</text>
</comment>
<dbReference type="PIRSF" id="PIRSF039026">
    <property type="entry name" value="SiaP"/>
    <property type="match status" value="1"/>
</dbReference>
<protein>
    <submittedName>
        <fullName evidence="4">TRAP transporter substrate-binding protein DctP</fullName>
    </submittedName>
</protein>
<dbReference type="EMBL" id="JAPTGG010000003">
    <property type="protein sequence ID" value="MCZ0864440.1"/>
    <property type="molecule type" value="Genomic_DNA"/>
</dbReference>
<dbReference type="NCBIfam" id="NF037995">
    <property type="entry name" value="TRAP_S1"/>
    <property type="match status" value="1"/>
</dbReference>
<feature type="binding site" evidence="3">
    <location>
        <position position="234"/>
    </location>
    <ligand>
        <name>substrate</name>
    </ligand>
</feature>
<feature type="binding site" evidence="2">
    <location>
        <position position="197"/>
    </location>
    <ligand>
        <name>substrate</name>
    </ligand>
</feature>
<dbReference type="PANTHER" id="PTHR33376:SF5">
    <property type="entry name" value="EXTRACYTOPLASMIC SOLUTE RECEPTOR PROTEIN"/>
    <property type="match status" value="1"/>
</dbReference>
<dbReference type="AlphaFoldDB" id="A0A9J6RJM9"/>
<accession>A0A9J6RJM9</accession>
<feature type="binding site" evidence="2">
    <location>
        <position position="176"/>
    </location>
    <ligand>
        <name>substrate</name>
    </ligand>
</feature>
<dbReference type="SUPFAM" id="SSF53850">
    <property type="entry name" value="Periplasmic binding protein-like II"/>
    <property type="match status" value="1"/>
</dbReference>
<dbReference type="Gene3D" id="3.40.190.10">
    <property type="entry name" value="Periplasmic binding protein-like II"/>
    <property type="match status" value="1"/>
</dbReference>
<feature type="binding site" evidence="3">
    <location>
        <position position="260"/>
    </location>
    <ligand>
        <name>substrate</name>
    </ligand>
</feature>
<dbReference type="InterPro" id="IPR038404">
    <property type="entry name" value="TRAP_DctP_sf"/>
</dbReference>
<dbReference type="Proteomes" id="UP001069090">
    <property type="component" value="Unassembled WGS sequence"/>
</dbReference>
<dbReference type="Pfam" id="PF03480">
    <property type="entry name" value="DctP"/>
    <property type="match status" value="1"/>
</dbReference>
<sequence>MKKSLNLTPAIILLLVAAVVALSSLLVIERSQKILGKQDQKSELQQGSREVIEWKLVTSWPKNFPGLGNGPEVFAKAVEQASNGRLKIRVYGAGELVPALGVFDAVSQGTVQMGHSGAYYWKGKAQAASFFTSIPFGMNAQEMNGWLHYGGGLELWQELYAPFNIIPMAGGNSGTQMGGWFNKEINSLADIKGLKMRIPGMGGEIFSRVGGTVVNLPGGELYTALQTGVIDATEWVGPYNDKAFGLHEVAKYYYYPGWHEPGSNLEFLINKTAFETLPADLQAIVKIAGRYANQDMLDEYTARNNAALVELSKNPNISIRQFPDDVIRALKAATEQYMQEITQQDPMTKKVYQSWKRFAEGVKNYHHVSEQAYINARDL</sequence>
<gene>
    <name evidence="4" type="primary">dctP</name>
    <name evidence="4" type="ORF">O0V09_04475</name>
</gene>
<evidence type="ECO:0000256" key="1">
    <source>
        <dbReference type="ARBA" id="ARBA00022729"/>
    </source>
</evidence>
<dbReference type="InterPro" id="IPR026289">
    <property type="entry name" value="SBP_TakP-like"/>
</dbReference>
<dbReference type="GO" id="GO:0055085">
    <property type="term" value="P:transmembrane transport"/>
    <property type="evidence" value="ECO:0007669"/>
    <property type="project" value="InterPro"/>
</dbReference>
<evidence type="ECO:0000313" key="5">
    <source>
        <dbReference type="Proteomes" id="UP001069090"/>
    </source>
</evidence>
<dbReference type="GO" id="GO:0046872">
    <property type="term" value="F:metal ion binding"/>
    <property type="evidence" value="ECO:0007669"/>
    <property type="project" value="UniProtKB-KW"/>
</dbReference>
<dbReference type="GO" id="GO:0031317">
    <property type="term" value="C:tripartite ATP-independent periplasmic transporter complex"/>
    <property type="evidence" value="ECO:0007669"/>
    <property type="project" value="InterPro"/>
</dbReference>
<reference evidence="4 5" key="1">
    <citation type="submission" date="2022-12" db="EMBL/GenBank/DDBJ databases">
        <title>Dasania phycosphaerae sp. nov., isolated from particulate material of the south coast of Korea.</title>
        <authorList>
            <person name="Jiang Y."/>
        </authorList>
    </citation>
    <scope>NUCLEOTIDE SEQUENCE [LARGE SCALE GENOMIC DNA]</scope>
    <source>
        <strain evidence="4 5">GY-19</strain>
    </source>
</reference>
<dbReference type="Gene3D" id="3.40.190.170">
    <property type="entry name" value="Bacterial extracellular solute-binding protein, family 7"/>
    <property type="match status" value="1"/>
</dbReference>
<feature type="binding site" evidence="3">
    <location>
        <position position="235"/>
    </location>
    <ligand>
        <name>Na(+)</name>
        <dbReference type="ChEBI" id="CHEBI:29101"/>
    </ligand>
</feature>
<dbReference type="PANTHER" id="PTHR33376">
    <property type="match status" value="1"/>
</dbReference>
<proteinExistence type="predicted"/>
<keyword evidence="3" id="KW-0479">Metal-binding</keyword>
<organism evidence="4 5">
    <name type="scientific">Dasania phycosphaerae</name>
    <dbReference type="NCBI Taxonomy" id="2950436"/>
    <lineage>
        <taxon>Bacteria</taxon>
        <taxon>Pseudomonadati</taxon>
        <taxon>Pseudomonadota</taxon>
        <taxon>Gammaproteobacteria</taxon>
        <taxon>Cellvibrionales</taxon>
        <taxon>Spongiibacteraceae</taxon>
        <taxon>Dasania</taxon>
    </lineage>
</organism>
<name>A0A9J6RJM9_9GAMM</name>
<evidence type="ECO:0000313" key="4">
    <source>
        <dbReference type="EMBL" id="MCZ0864440.1"/>
    </source>
</evidence>
<evidence type="ECO:0000256" key="2">
    <source>
        <dbReference type="PIRSR" id="PIRSR039026-1"/>
    </source>
</evidence>